<dbReference type="Proteomes" id="UP001162905">
    <property type="component" value="Unassembled WGS sequence"/>
</dbReference>
<evidence type="ECO:0000313" key="3">
    <source>
        <dbReference type="Proteomes" id="UP001162905"/>
    </source>
</evidence>
<keyword evidence="1" id="KW-0812">Transmembrane</keyword>
<name>A0ABS9ICC7_9PSED</name>
<feature type="transmembrane region" description="Helical" evidence="1">
    <location>
        <begin position="91"/>
        <end position="114"/>
    </location>
</feature>
<keyword evidence="1" id="KW-1133">Transmembrane helix</keyword>
<feature type="transmembrane region" description="Helical" evidence="1">
    <location>
        <begin position="437"/>
        <end position="455"/>
    </location>
</feature>
<accession>A0ABS9ICC7</accession>
<feature type="transmembrane region" description="Helical" evidence="1">
    <location>
        <begin position="218"/>
        <end position="237"/>
    </location>
</feature>
<keyword evidence="1" id="KW-0472">Membrane</keyword>
<keyword evidence="3" id="KW-1185">Reference proteome</keyword>
<evidence type="ECO:0000256" key="1">
    <source>
        <dbReference type="SAM" id="Phobius"/>
    </source>
</evidence>
<dbReference type="EMBL" id="JAKJXH010000039">
    <property type="protein sequence ID" value="MCF7545378.1"/>
    <property type="molecule type" value="Genomic_DNA"/>
</dbReference>
<sequence length="471" mass="52346">MTIDKLIRNHLLRPVTSDNLTLSFVVSALIFLMAQTVTDAHDFRGDARLYWSLSSTIWDLSFPQTVRGYVYPLLLSPARALFDRNIDAGPTLLKLCHSIIYGYFFAVTLPNLYTKIIGGTTSVAKRVTLALIVSIIFPGLVSYPLSDAPSFALTVYSMSCVLLAYDKKTVTKKMAYLMMAGLLSYAAYNTRTIYIFSFAAMAVAVVAITIGNTWVKTICLLAFLSGSLIGAAPQMVINKKYNDNFSPLITTGLQGDSLYVSQLMWGLIVDRYETYIEKGKAGGTPVFYANSRGIEILKEKGVDLTSPRLSDYVDIALKHPADLLTIYLRHTASALDARDGDVYTTTPSYNKSIRSFMYLMIVTLGLTQLARSLISNKTISHNRYKVMWLATLTLPCFAIIPGAVETRFFFPIFCLAYCSLSLESVAHGKLNTNKWQALIAALLLTSIFIFVQKSVSNPIYERPESYIQTVE</sequence>
<reference evidence="2" key="1">
    <citation type="submission" date="2022-01" db="EMBL/GenBank/DDBJ databases">
        <title>Pseudomonas sp. nov. isolated from Antarctic regolith.</title>
        <authorList>
            <person name="Novakova D."/>
            <person name="Sedlar K."/>
        </authorList>
    </citation>
    <scope>NUCLEOTIDE SEQUENCE</scope>
    <source>
        <strain evidence="2">P2647</strain>
    </source>
</reference>
<comment type="caution">
    <text evidence="2">The sequence shown here is derived from an EMBL/GenBank/DDBJ whole genome shotgun (WGS) entry which is preliminary data.</text>
</comment>
<dbReference type="RefSeq" id="WP_237254679.1">
    <property type="nucleotide sequence ID" value="NZ_JAKJXH010000039.1"/>
</dbReference>
<proteinExistence type="predicted"/>
<organism evidence="2 3">
    <name type="scientific">Pseudomonas petrae</name>
    <dbReference type="NCBI Taxonomy" id="2912190"/>
    <lineage>
        <taxon>Bacteria</taxon>
        <taxon>Pseudomonadati</taxon>
        <taxon>Pseudomonadota</taxon>
        <taxon>Gammaproteobacteria</taxon>
        <taxon>Pseudomonadales</taxon>
        <taxon>Pseudomonadaceae</taxon>
        <taxon>Pseudomonas</taxon>
    </lineage>
</organism>
<evidence type="ECO:0000313" key="2">
    <source>
        <dbReference type="EMBL" id="MCF7545378.1"/>
    </source>
</evidence>
<feature type="transmembrane region" description="Helical" evidence="1">
    <location>
        <begin position="386"/>
        <end position="402"/>
    </location>
</feature>
<feature type="transmembrane region" description="Helical" evidence="1">
    <location>
        <begin position="20"/>
        <end position="37"/>
    </location>
</feature>
<feature type="transmembrane region" description="Helical" evidence="1">
    <location>
        <begin position="126"/>
        <end position="143"/>
    </location>
</feature>
<evidence type="ECO:0008006" key="4">
    <source>
        <dbReference type="Google" id="ProtNLM"/>
    </source>
</evidence>
<gene>
    <name evidence="2" type="ORF">L4G47_24590</name>
</gene>
<protein>
    <recommendedName>
        <fullName evidence="4">Glycosyltransferase RgtA/B/C/D-like domain-containing protein</fullName>
    </recommendedName>
</protein>
<feature type="transmembrane region" description="Helical" evidence="1">
    <location>
        <begin position="356"/>
        <end position="374"/>
    </location>
</feature>
<feature type="transmembrane region" description="Helical" evidence="1">
    <location>
        <begin position="194"/>
        <end position="211"/>
    </location>
</feature>